<evidence type="ECO:0000256" key="8">
    <source>
        <dbReference type="SAM" id="Phobius"/>
    </source>
</evidence>
<dbReference type="GO" id="GO:0009103">
    <property type="term" value="P:lipopolysaccharide biosynthetic process"/>
    <property type="evidence" value="ECO:0007669"/>
    <property type="project" value="UniProtKB-ARBA"/>
</dbReference>
<keyword evidence="2" id="KW-1003">Cell membrane</keyword>
<dbReference type="Proteomes" id="UP000199053">
    <property type="component" value="Unassembled WGS sequence"/>
</dbReference>
<dbReference type="PANTHER" id="PTHR33908:SF11">
    <property type="entry name" value="MEMBRANE PROTEIN"/>
    <property type="match status" value="1"/>
</dbReference>
<keyword evidence="4 10" id="KW-0808">Transferase</keyword>
<keyword evidence="7 8" id="KW-0472">Membrane</keyword>
<feature type="transmembrane region" description="Helical" evidence="8">
    <location>
        <begin position="544"/>
        <end position="568"/>
    </location>
</feature>
<organism evidence="10 11">
    <name type="scientific">Maridesulfovibrio ferrireducens</name>
    <dbReference type="NCBI Taxonomy" id="246191"/>
    <lineage>
        <taxon>Bacteria</taxon>
        <taxon>Pseudomonadati</taxon>
        <taxon>Thermodesulfobacteriota</taxon>
        <taxon>Desulfovibrionia</taxon>
        <taxon>Desulfovibrionales</taxon>
        <taxon>Desulfovibrionaceae</taxon>
        <taxon>Maridesulfovibrio</taxon>
    </lineage>
</organism>
<dbReference type="Pfam" id="PF13231">
    <property type="entry name" value="PMT_2"/>
    <property type="match status" value="1"/>
</dbReference>
<name>A0A1G9HMQ2_9BACT</name>
<dbReference type="GO" id="GO:0005886">
    <property type="term" value="C:plasma membrane"/>
    <property type="evidence" value="ECO:0007669"/>
    <property type="project" value="UniProtKB-SubCell"/>
</dbReference>
<feature type="transmembrane region" description="Helical" evidence="8">
    <location>
        <begin position="191"/>
        <end position="211"/>
    </location>
</feature>
<gene>
    <name evidence="10" type="ORF">SAMN05660337_2239</name>
</gene>
<evidence type="ECO:0000313" key="11">
    <source>
        <dbReference type="Proteomes" id="UP000199053"/>
    </source>
</evidence>
<protein>
    <submittedName>
        <fullName evidence="10">Dolichyl-phosphate-mannose-protein mannosyltransferase</fullName>
    </submittedName>
</protein>
<evidence type="ECO:0000256" key="2">
    <source>
        <dbReference type="ARBA" id="ARBA00022475"/>
    </source>
</evidence>
<evidence type="ECO:0000256" key="5">
    <source>
        <dbReference type="ARBA" id="ARBA00022692"/>
    </source>
</evidence>
<dbReference type="AlphaFoldDB" id="A0A1G9HMQ2"/>
<feature type="transmembrane region" description="Helical" evidence="8">
    <location>
        <begin position="12"/>
        <end position="30"/>
    </location>
</feature>
<evidence type="ECO:0000256" key="7">
    <source>
        <dbReference type="ARBA" id="ARBA00023136"/>
    </source>
</evidence>
<feature type="transmembrane region" description="Helical" evidence="8">
    <location>
        <begin position="369"/>
        <end position="386"/>
    </location>
</feature>
<evidence type="ECO:0000256" key="1">
    <source>
        <dbReference type="ARBA" id="ARBA00004651"/>
    </source>
</evidence>
<dbReference type="OrthoDB" id="9765464at2"/>
<evidence type="ECO:0000313" key="10">
    <source>
        <dbReference type="EMBL" id="SDL14261.1"/>
    </source>
</evidence>
<dbReference type="RefSeq" id="WP_092161635.1">
    <property type="nucleotide sequence ID" value="NZ_FNGA01000003.1"/>
</dbReference>
<feature type="transmembrane region" description="Helical" evidence="8">
    <location>
        <begin position="398"/>
        <end position="428"/>
    </location>
</feature>
<evidence type="ECO:0000259" key="9">
    <source>
        <dbReference type="Pfam" id="PF13231"/>
    </source>
</evidence>
<dbReference type="EMBL" id="FNGA01000003">
    <property type="protein sequence ID" value="SDL14261.1"/>
    <property type="molecule type" value="Genomic_DNA"/>
</dbReference>
<sequence length="655" mass="73262">MSENSSRNRVIVILLSLSILLFVSAVWFAVDSSLAKTENSYLTAHSKGKWIRLDVPFRLNARNNGSEMTLFRTSFDLSESKSAKLHFKAFRSAGVWLDGNPLLKSDGDLSNWREEVSLDLPQLSSGTHQLKIAVVNENAHPALLAWSDELGLSTGEGWEASRDNYVWNPVLDAGKSGSVFISNKFKRSDKALLQSLPYMLILFIFTAVLVWMRDHKKLSPQLNQASISPELFRFVLIFLWVVMALNNFHKLPLKLGMDSTGHYTYIQYIADNLRLPSPVEGWQMFQPPLYYIISAAAYKVLSALMGIESALYWLRLIPLACGAAMIEICYRSAKLVFGKNKTLQIIATLLGGFMPMNFVMSQFWSNEPLAAVFSGLTILMVLTLIIKQESRNLKSYAYLGLFMGLAILSKATACLLIPLSVFFVLFAILSSRKDSSVSPLVTFAGIGLSAVITAVVGGWYYFYNWYAYGKPFIGGWDAMREIVWWQDHGYRIWEHFVTFGSSLLRPVYSTTNGIWDGLYATLWLDGNLSGVSKFASRPPWNDDLMVASALLALIPSIWILIGIARTFFTPVKSVLNGRMFLVGCLVVYFTAVTYLYLNLPIYSTAKASYTLGLLPCFGILATVGAEPFLKNKIMKAVTCGFLAVWASTVYITYFV</sequence>
<evidence type="ECO:0000256" key="4">
    <source>
        <dbReference type="ARBA" id="ARBA00022679"/>
    </source>
</evidence>
<feature type="transmembrane region" description="Helical" evidence="8">
    <location>
        <begin position="609"/>
        <end position="629"/>
    </location>
</feature>
<keyword evidence="11" id="KW-1185">Reference proteome</keyword>
<dbReference type="PANTHER" id="PTHR33908">
    <property type="entry name" value="MANNOSYLTRANSFERASE YKCB-RELATED"/>
    <property type="match status" value="1"/>
</dbReference>
<keyword evidence="6 8" id="KW-1133">Transmembrane helix</keyword>
<accession>A0A1G9HMQ2</accession>
<keyword evidence="5 8" id="KW-0812">Transmembrane</keyword>
<dbReference type="Gene3D" id="2.60.120.260">
    <property type="entry name" value="Galactose-binding domain-like"/>
    <property type="match status" value="1"/>
</dbReference>
<feature type="transmembrane region" description="Helical" evidence="8">
    <location>
        <begin position="636"/>
        <end position="654"/>
    </location>
</feature>
<evidence type="ECO:0000256" key="3">
    <source>
        <dbReference type="ARBA" id="ARBA00022676"/>
    </source>
</evidence>
<evidence type="ECO:0000256" key="6">
    <source>
        <dbReference type="ARBA" id="ARBA00022989"/>
    </source>
</evidence>
<dbReference type="GO" id="GO:0016763">
    <property type="term" value="F:pentosyltransferase activity"/>
    <property type="evidence" value="ECO:0007669"/>
    <property type="project" value="TreeGrafter"/>
</dbReference>
<keyword evidence="3 10" id="KW-0328">Glycosyltransferase</keyword>
<reference evidence="11" key="1">
    <citation type="submission" date="2016-10" db="EMBL/GenBank/DDBJ databases">
        <authorList>
            <person name="Varghese N."/>
            <person name="Submissions S."/>
        </authorList>
    </citation>
    <scope>NUCLEOTIDE SEQUENCE [LARGE SCALE GENOMIC DNA]</scope>
    <source>
        <strain evidence="11">DSM 16995</strain>
    </source>
</reference>
<comment type="subcellular location">
    <subcellularLocation>
        <location evidence="1">Cell membrane</location>
        <topology evidence="1">Multi-pass membrane protein</topology>
    </subcellularLocation>
</comment>
<proteinExistence type="predicted"/>
<dbReference type="STRING" id="246191.SAMN05660337_2239"/>
<feature type="transmembrane region" description="Helical" evidence="8">
    <location>
        <begin position="440"/>
        <end position="462"/>
    </location>
</feature>
<feature type="transmembrane region" description="Helical" evidence="8">
    <location>
        <begin position="231"/>
        <end position="248"/>
    </location>
</feature>
<dbReference type="InterPro" id="IPR038731">
    <property type="entry name" value="RgtA/B/C-like"/>
</dbReference>
<feature type="domain" description="Glycosyltransferase RgtA/B/C/D-like" evidence="9">
    <location>
        <begin position="313"/>
        <end position="457"/>
    </location>
</feature>
<dbReference type="InterPro" id="IPR050297">
    <property type="entry name" value="LipidA_mod_glycosyltrf_83"/>
</dbReference>
<feature type="transmembrane region" description="Helical" evidence="8">
    <location>
        <begin position="580"/>
        <end position="597"/>
    </location>
</feature>